<dbReference type="KEGG" id="pgr:PGTG_04224"/>
<accession>E3K1U3</accession>
<name>E3K1U3_PUCGT</name>
<dbReference type="AlphaFoldDB" id="E3K1U3"/>
<sequence>MPYTYHVLAIQGVMDIVQGKIPCPPAESPDAKPIVCTKRGWNPQDFCSDWDHLTDTARLTIKLTLLVDLSIQYCNLKPASKLYSVICEAYENNTGARQLALEDPFWTAKHDPNIPIAK</sequence>
<reference key="1">
    <citation type="submission" date="2007-01" db="EMBL/GenBank/DDBJ databases">
        <title>The Genome Sequence of Puccinia graminis f. sp. tritici Strain CRL 75-36-700-3.</title>
        <authorList>
            <consortium name="The Broad Institute Genome Sequencing Platform"/>
            <person name="Birren B."/>
            <person name="Lander E."/>
            <person name="Galagan J."/>
            <person name="Nusbaum C."/>
            <person name="Devon K."/>
            <person name="Cuomo C."/>
            <person name="Jaffe D."/>
            <person name="Butler J."/>
            <person name="Alvarez P."/>
            <person name="Gnerre S."/>
            <person name="Grabherr M."/>
            <person name="Mauceli E."/>
            <person name="Brockman W."/>
            <person name="Young S."/>
            <person name="LaButti K."/>
            <person name="Sykes S."/>
            <person name="DeCaprio D."/>
            <person name="Crawford M."/>
            <person name="Koehrsen M."/>
            <person name="Engels R."/>
            <person name="Montgomery P."/>
            <person name="Pearson M."/>
            <person name="Howarth C."/>
            <person name="Larson L."/>
            <person name="White J."/>
            <person name="Zeng Q."/>
            <person name="Kodira C."/>
            <person name="Yandava C."/>
            <person name="Alvarado L."/>
            <person name="O'Leary S."/>
            <person name="Szabo L."/>
            <person name="Dean R."/>
            <person name="Schein J."/>
        </authorList>
    </citation>
    <scope>NUCLEOTIDE SEQUENCE</scope>
    <source>
        <strain>CRL 75-36-700-3</strain>
    </source>
</reference>
<proteinExistence type="predicted"/>
<gene>
    <name evidence="1" type="ORF">PGTG_04224</name>
</gene>
<dbReference type="Proteomes" id="UP000008783">
    <property type="component" value="Unassembled WGS sequence"/>
</dbReference>
<dbReference type="EMBL" id="DS178269">
    <property type="protein sequence ID" value="EFP78268.2"/>
    <property type="molecule type" value="Genomic_DNA"/>
</dbReference>
<dbReference type="HOGENOM" id="CLU_2074311_0_0_1"/>
<dbReference type="RefSeq" id="XP_003322687.2">
    <property type="nucleotide sequence ID" value="XM_003322639.2"/>
</dbReference>
<dbReference type="eggNOG" id="ENOG502T1DR">
    <property type="taxonomic scope" value="Eukaryota"/>
</dbReference>
<evidence type="ECO:0000313" key="1">
    <source>
        <dbReference type="EMBL" id="EFP78268.2"/>
    </source>
</evidence>
<protein>
    <submittedName>
        <fullName evidence="1">Uncharacterized protein</fullName>
    </submittedName>
</protein>
<dbReference type="VEuPathDB" id="FungiDB:PGTG_04224"/>
<reference evidence="2" key="2">
    <citation type="journal article" date="2011" name="Proc. Natl. Acad. Sci. U.S.A.">
        <title>Obligate biotrophy features unraveled by the genomic analysis of rust fungi.</title>
        <authorList>
            <person name="Duplessis S."/>
            <person name="Cuomo C.A."/>
            <person name="Lin Y.-C."/>
            <person name="Aerts A."/>
            <person name="Tisserant E."/>
            <person name="Veneault-Fourrey C."/>
            <person name="Joly D.L."/>
            <person name="Hacquard S."/>
            <person name="Amselem J."/>
            <person name="Cantarel B.L."/>
            <person name="Chiu R."/>
            <person name="Coutinho P.M."/>
            <person name="Feau N."/>
            <person name="Field M."/>
            <person name="Frey P."/>
            <person name="Gelhaye E."/>
            <person name="Goldberg J."/>
            <person name="Grabherr M.G."/>
            <person name="Kodira C.D."/>
            <person name="Kohler A."/>
            <person name="Kuees U."/>
            <person name="Lindquist E.A."/>
            <person name="Lucas S.M."/>
            <person name="Mago R."/>
            <person name="Mauceli E."/>
            <person name="Morin E."/>
            <person name="Murat C."/>
            <person name="Pangilinan J.L."/>
            <person name="Park R."/>
            <person name="Pearson M."/>
            <person name="Quesneville H."/>
            <person name="Rouhier N."/>
            <person name="Sakthikumar S."/>
            <person name="Salamov A.A."/>
            <person name="Schmutz J."/>
            <person name="Selles B."/>
            <person name="Shapiro H."/>
            <person name="Tanguay P."/>
            <person name="Tuskan G.A."/>
            <person name="Henrissat B."/>
            <person name="Van de Peer Y."/>
            <person name="Rouze P."/>
            <person name="Ellis J.G."/>
            <person name="Dodds P.N."/>
            <person name="Schein J.E."/>
            <person name="Zhong S."/>
            <person name="Hamelin R.C."/>
            <person name="Grigoriev I.V."/>
            <person name="Szabo L.J."/>
            <person name="Martin F."/>
        </authorList>
    </citation>
    <scope>NUCLEOTIDE SEQUENCE [LARGE SCALE GENOMIC DNA]</scope>
    <source>
        <strain evidence="2">CRL 75-36-700-3 / race SCCL</strain>
    </source>
</reference>
<evidence type="ECO:0000313" key="2">
    <source>
        <dbReference type="Proteomes" id="UP000008783"/>
    </source>
</evidence>
<dbReference type="OrthoDB" id="2802833at2759"/>
<dbReference type="GeneID" id="10542060"/>
<organism evidence="1 2">
    <name type="scientific">Puccinia graminis f. sp. tritici (strain CRL 75-36-700-3 / race SCCL)</name>
    <name type="common">Black stem rust fungus</name>
    <dbReference type="NCBI Taxonomy" id="418459"/>
    <lineage>
        <taxon>Eukaryota</taxon>
        <taxon>Fungi</taxon>
        <taxon>Dikarya</taxon>
        <taxon>Basidiomycota</taxon>
        <taxon>Pucciniomycotina</taxon>
        <taxon>Pucciniomycetes</taxon>
        <taxon>Pucciniales</taxon>
        <taxon>Pucciniaceae</taxon>
        <taxon>Puccinia</taxon>
    </lineage>
</organism>
<keyword evidence="2" id="KW-1185">Reference proteome</keyword>
<dbReference type="InParanoid" id="E3K1U3"/>